<gene>
    <name evidence="9" type="ORF">GCM10023095_16340</name>
</gene>
<evidence type="ECO:0000256" key="2">
    <source>
        <dbReference type="ARBA" id="ARBA00008974"/>
    </source>
</evidence>
<dbReference type="InterPro" id="IPR000540">
    <property type="entry name" value="Flag_MotA_CS"/>
</dbReference>
<keyword evidence="5 8" id="KW-1133">Transmembrane helix</keyword>
<evidence type="ECO:0000256" key="5">
    <source>
        <dbReference type="ARBA" id="ARBA00022989"/>
    </source>
</evidence>
<dbReference type="Pfam" id="PF02133">
    <property type="entry name" value="Transp_cyt_pur"/>
    <property type="match status" value="1"/>
</dbReference>
<comment type="similarity">
    <text evidence="2 7">Belongs to the purine-cytosine permease (2.A.39) family.</text>
</comment>
<dbReference type="Proteomes" id="UP001501321">
    <property type="component" value="Unassembled WGS sequence"/>
</dbReference>
<name>A0ABP8Q673_9GAMM</name>
<evidence type="ECO:0000256" key="3">
    <source>
        <dbReference type="ARBA" id="ARBA00022448"/>
    </source>
</evidence>
<feature type="transmembrane region" description="Helical" evidence="8">
    <location>
        <begin position="445"/>
        <end position="467"/>
    </location>
</feature>
<feature type="transmembrane region" description="Helical" evidence="8">
    <location>
        <begin position="169"/>
        <end position="189"/>
    </location>
</feature>
<feature type="transmembrane region" description="Helical" evidence="8">
    <location>
        <begin position="33"/>
        <end position="55"/>
    </location>
</feature>
<keyword evidence="4 8" id="KW-0812">Transmembrane</keyword>
<dbReference type="PANTHER" id="PTHR31806:SF1">
    <property type="entry name" value="PURINE-CYTOSINE PERMEASE FCY2-RELATED"/>
    <property type="match status" value="1"/>
</dbReference>
<evidence type="ECO:0000313" key="10">
    <source>
        <dbReference type="Proteomes" id="UP001501321"/>
    </source>
</evidence>
<dbReference type="PANTHER" id="PTHR31806">
    <property type="entry name" value="PURINE-CYTOSINE PERMEASE FCY2-RELATED"/>
    <property type="match status" value="1"/>
</dbReference>
<evidence type="ECO:0000256" key="8">
    <source>
        <dbReference type="SAM" id="Phobius"/>
    </source>
</evidence>
<dbReference type="RefSeq" id="WP_345011889.1">
    <property type="nucleotide sequence ID" value="NZ_BAABFC010000010.1"/>
</dbReference>
<dbReference type="InterPro" id="IPR001248">
    <property type="entry name" value="Pur-cyt_permease"/>
</dbReference>
<comment type="subcellular location">
    <subcellularLocation>
        <location evidence="1">Membrane</location>
        <topology evidence="1">Multi-pass membrane protein</topology>
    </subcellularLocation>
</comment>
<dbReference type="Gene3D" id="1.10.4160.10">
    <property type="entry name" value="Hydantoin permease"/>
    <property type="match status" value="1"/>
</dbReference>
<keyword evidence="3 7" id="KW-0813">Transport</keyword>
<comment type="caution">
    <text evidence="9">The sequence shown here is derived from an EMBL/GenBank/DDBJ whole genome shotgun (WGS) entry which is preliminary data.</text>
</comment>
<evidence type="ECO:0000256" key="6">
    <source>
        <dbReference type="ARBA" id="ARBA00023136"/>
    </source>
</evidence>
<evidence type="ECO:0000256" key="1">
    <source>
        <dbReference type="ARBA" id="ARBA00004141"/>
    </source>
</evidence>
<accession>A0ABP8Q673</accession>
<evidence type="ECO:0000313" key="9">
    <source>
        <dbReference type="EMBL" id="GAA4498244.1"/>
    </source>
</evidence>
<protein>
    <submittedName>
        <fullName evidence="9">Cytosine permease</fullName>
    </submittedName>
</protein>
<keyword evidence="10" id="KW-1185">Reference proteome</keyword>
<feature type="transmembrane region" description="Helical" evidence="8">
    <location>
        <begin position="252"/>
        <end position="276"/>
    </location>
</feature>
<feature type="transmembrane region" description="Helical" evidence="8">
    <location>
        <begin position="338"/>
        <end position="355"/>
    </location>
</feature>
<feature type="transmembrane region" description="Helical" evidence="8">
    <location>
        <begin position="209"/>
        <end position="231"/>
    </location>
</feature>
<reference evidence="10" key="1">
    <citation type="journal article" date="2019" name="Int. J. Syst. Evol. Microbiol.">
        <title>The Global Catalogue of Microorganisms (GCM) 10K type strain sequencing project: providing services to taxonomists for standard genome sequencing and annotation.</title>
        <authorList>
            <consortium name="The Broad Institute Genomics Platform"/>
            <consortium name="The Broad Institute Genome Sequencing Center for Infectious Disease"/>
            <person name="Wu L."/>
            <person name="Ma J."/>
        </authorList>
    </citation>
    <scope>NUCLEOTIDE SEQUENCE [LARGE SCALE GENOMIC DNA]</scope>
    <source>
        <strain evidence="10">JCM 32226</strain>
    </source>
</reference>
<evidence type="ECO:0000256" key="4">
    <source>
        <dbReference type="ARBA" id="ARBA00022692"/>
    </source>
</evidence>
<feature type="transmembrane region" description="Helical" evidence="8">
    <location>
        <begin position="61"/>
        <end position="82"/>
    </location>
</feature>
<evidence type="ECO:0000256" key="7">
    <source>
        <dbReference type="PIRNR" id="PIRNR002744"/>
    </source>
</evidence>
<dbReference type="EMBL" id="BAABFC010000010">
    <property type="protein sequence ID" value="GAA4498244.1"/>
    <property type="molecule type" value="Genomic_DNA"/>
</dbReference>
<dbReference type="PIRSF" id="PIRSF002744">
    <property type="entry name" value="Pur-cyt_permease"/>
    <property type="match status" value="1"/>
</dbReference>
<feature type="transmembrane region" description="Helical" evidence="8">
    <location>
        <begin position="361"/>
        <end position="384"/>
    </location>
</feature>
<feature type="transmembrane region" description="Helical" evidence="8">
    <location>
        <begin position="103"/>
        <end position="123"/>
    </location>
</feature>
<feature type="transmembrane region" description="Helical" evidence="8">
    <location>
        <begin position="296"/>
        <end position="318"/>
    </location>
</feature>
<organism evidence="9 10">
    <name type="scientific">Pseudaeromonas paramecii</name>
    <dbReference type="NCBI Taxonomy" id="2138166"/>
    <lineage>
        <taxon>Bacteria</taxon>
        <taxon>Pseudomonadati</taxon>
        <taxon>Pseudomonadota</taxon>
        <taxon>Gammaproteobacteria</taxon>
        <taxon>Aeromonadales</taxon>
        <taxon>Aeromonadaceae</taxon>
        <taxon>Pseudaeromonas</taxon>
    </lineage>
</organism>
<feature type="transmembrane region" description="Helical" evidence="8">
    <location>
        <begin position="143"/>
        <end position="162"/>
    </location>
</feature>
<keyword evidence="6 7" id="KW-0472">Membrane</keyword>
<feature type="transmembrane region" description="Helical" evidence="8">
    <location>
        <begin position="418"/>
        <end position="439"/>
    </location>
</feature>
<proteinExistence type="inferred from homology"/>
<dbReference type="PROSITE" id="PS01307">
    <property type="entry name" value="MOTA"/>
    <property type="match status" value="1"/>
</dbReference>
<sequence>MTTSRHVMQVEPFGIEPIPDAERNASVLDFIRLQWGGANTLASAMLGAFPILFGLSFQQALLATLLGIIVGALILCPMGIFGPTTGTNNAVSSGAHFGVVGRIVGSFLSLLTAICFFSLSIWSAGDALVGAFCRIVGMQESPWLFALAYGLFALIVLVVCIYGFQFMLLVNKVAVVLASVVFLVGFVAYADKFDPAFAGAGMTTDSPEFWPLFIGATLIVMSNPISFGAFLGDWTRYLPRQTGKGKIMLASLIAQLCTLLPFVFGLVTMAAIAQYAPEYVESANYTGGLLAISPLWFFPLLMLLAVIGGLSTGTTALYGTGLDFSSVFPRLSRTQATILIGVLSIAIIFLGRFAFDLVASVTTLVTLIIVTTTPWMVVMTLGYLHRRGFYSQDDLQRFNRGQEGGIYWFYKGWNLRGMLAWIPSALVALLTVNIPGQFVGPWGELAGGLDISLLVALLLPAVIYPLLLKLSPEPAAVFGGAQAEPTTDVPVFSGQLSPMPE</sequence>
<dbReference type="InterPro" id="IPR026030">
    <property type="entry name" value="Pur-cyt_permease_Fcy2/21/22"/>
</dbReference>